<protein>
    <submittedName>
        <fullName evidence="2">Uncharacterized protein</fullName>
    </submittedName>
</protein>
<proteinExistence type="predicted"/>
<dbReference type="EMBL" id="CP084930">
    <property type="protein sequence ID" value="USI73538.1"/>
    <property type="molecule type" value="Genomic_DNA"/>
</dbReference>
<dbReference type="RefSeq" id="WP_252167347.1">
    <property type="nucleotide sequence ID" value="NZ_CP084930.1"/>
</dbReference>
<accession>A0ABY4X9G0</accession>
<evidence type="ECO:0000256" key="1">
    <source>
        <dbReference type="SAM" id="MobiDB-lite"/>
    </source>
</evidence>
<dbReference type="Proteomes" id="UP001056937">
    <property type="component" value="Chromosome 1"/>
</dbReference>
<name>A0ABY4X9G0_9SPHN</name>
<evidence type="ECO:0000313" key="2">
    <source>
        <dbReference type="EMBL" id="USI73538.1"/>
    </source>
</evidence>
<reference evidence="2" key="1">
    <citation type="journal article" date="2022" name="Toxins">
        <title>Genomic Analysis of Sphingopyxis sp. USTB-05 for Biodegrading Cyanobacterial Hepatotoxins.</title>
        <authorList>
            <person name="Liu C."/>
            <person name="Xu Q."/>
            <person name="Zhao Z."/>
            <person name="Zhang H."/>
            <person name="Liu X."/>
            <person name="Yin C."/>
            <person name="Liu Y."/>
            <person name="Yan H."/>
        </authorList>
    </citation>
    <scope>NUCLEOTIDE SEQUENCE</scope>
    <source>
        <strain evidence="2">NBD5</strain>
    </source>
</reference>
<gene>
    <name evidence="2" type="ORF">LHA26_03390</name>
</gene>
<sequence>MSNILPFRSNTPRICSAIFSHGRVPGMTEVTMAEASLHRLAGNQVMLVGAGPALDAFSERLDHERYAMRPMPARRDASFARTILDEAEGNGIGLIALDVGGDRLFGGGTFDNLLRTFETARSRGWKTVMKMVLKPGAVEVPEETLRAAVGFSRYADVHLIEIAARPEAPGVTPRGFLLHRLAHIEPGQLRLLEQSRGLMSDVILDPRPGAPLDAALLARTLLDFALSGDFARAMECGAAIPVLRKAARAATPSAIDARPALPQVSDHATKADDQGSAEPQP</sequence>
<organism evidence="2 3">
    <name type="scientific">Sphingomonas morindae</name>
    <dbReference type="NCBI Taxonomy" id="1541170"/>
    <lineage>
        <taxon>Bacteria</taxon>
        <taxon>Pseudomonadati</taxon>
        <taxon>Pseudomonadota</taxon>
        <taxon>Alphaproteobacteria</taxon>
        <taxon>Sphingomonadales</taxon>
        <taxon>Sphingomonadaceae</taxon>
        <taxon>Sphingomonas</taxon>
    </lineage>
</organism>
<evidence type="ECO:0000313" key="3">
    <source>
        <dbReference type="Proteomes" id="UP001056937"/>
    </source>
</evidence>
<keyword evidence="3" id="KW-1185">Reference proteome</keyword>
<feature type="region of interest" description="Disordered" evidence="1">
    <location>
        <begin position="255"/>
        <end position="281"/>
    </location>
</feature>